<keyword evidence="3" id="KW-1185">Reference proteome</keyword>
<protein>
    <recommendedName>
        <fullName evidence="4">Efflux RND transporter periplasmic adaptor subunit</fullName>
    </recommendedName>
</protein>
<dbReference type="Gene3D" id="6.20.50.140">
    <property type="match status" value="1"/>
</dbReference>
<reference evidence="2 3" key="2">
    <citation type="submission" date="2019-08" db="EMBL/GenBank/DDBJ databases">
        <title>Amycolatopsis acidicola sp. nov., isolated from peat swamp forest soil.</title>
        <authorList>
            <person name="Srisuk N."/>
        </authorList>
    </citation>
    <scope>NUCLEOTIDE SEQUENCE [LARGE SCALE GENOMIC DNA]</scope>
    <source>
        <strain evidence="2 3">TBRC 6029</strain>
    </source>
</reference>
<reference evidence="2 3" key="1">
    <citation type="submission" date="2019-07" db="EMBL/GenBank/DDBJ databases">
        <authorList>
            <person name="Duangmal K."/>
            <person name="Teo W.F.A."/>
        </authorList>
    </citation>
    <scope>NUCLEOTIDE SEQUENCE [LARGE SCALE GENOMIC DNA]</scope>
    <source>
        <strain evidence="2 3">TBRC 6029</strain>
    </source>
</reference>
<feature type="compositionally biased region" description="Polar residues" evidence="1">
    <location>
        <begin position="44"/>
        <end position="53"/>
    </location>
</feature>
<dbReference type="EMBL" id="VJWX01000672">
    <property type="protein sequence ID" value="TVT18877.1"/>
    <property type="molecule type" value="Genomic_DNA"/>
</dbReference>
<accession>A0A558A3Q4</accession>
<feature type="compositionally biased region" description="Gly residues" evidence="1">
    <location>
        <begin position="55"/>
        <end position="69"/>
    </location>
</feature>
<evidence type="ECO:0000256" key="1">
    <source>
        <dbReference type="SAM" id="MobiDB-lite"/>
    </source>
</evidence>
<organism evidence="2 3">
    <name type="scientific">Amycolatopsis rhizosphaerae</name>
    <dbReference type="NCBI Taxonomy" id="2053003"/>
    <lineage>
        <taxon>Bacteria</taxon>
        <taxon>Bacillati</taxon>
        <taxon>Actinomycetota</taxon>
        <taxon>Actinomycetes</taxon>
        <taxon>Pseudonocardiales</taxon>
        <taxon>Pseudonocardiaceae</taxon>
        <taxon>Amycolatopsis</taxon>
    </lineage>
</organism>
<proteinExistence type="predicted"/>
<evidence type="ECO:0000313" key="2">
    <source>
        <dbReference type="EMBL" id="TVT18877.1"/>
    </source>
</evidence>
<name>A0A558A3Q4_9PSEU</name>
<dbReference type="AlphaFoldDB" id="A0A558A3Q4"/>
<sequence>MTVLSGQQTEVRRVTVGVVGAAVTEIKTGVNAGEQVVLADLSQPLPTSNTNTRGLVGGGGRPAGAGGGR</sequence>
<evidence type="ECO:0000313" key="3">
    <source>
        <dbReference type="Proteomes" id="UP000320011"/>
    </source>
</evidence>
<evidence type="ECO:0008006" key="4">
    <source>
        <dbReference type="Google" id="ProtNLM"/>
    </source>
</evidence>
<dbReference type="Proteomes" id="UP000320011">
    <property type="component" value="Unassembled WGS sequence"/>
</dbReference>
<comment type="caution">
    <text evidence="2">The sequence shown here is derived from an EMBL/GenBank/DDBJ whole genome shotgun (WGS) entry which is preliminary data.</text>
</comment>
<feature type="region of interest" description="Disordered" evidence="1">
    <location>
        <begin position="43"/>
        <end position="69"/>
    </location>
</feature>
<gene>
    <name evidence="2" type="ORF">FNH05_35315</name>
</gene>